<accession>A0A5M4FCJ2</accession>
<sequence>MGIRQDRSGRWRAELKSGREYVAGRTFDTKREAEAWLSRERASLAGGVDPRAGKVLVRKAFATWLVDREGTVAIKTTKADRSVLKALPPGVANLHVNRVTDREVQRCINDWSRRYAESTVKRYRATLMAFFASCIHERMITVNPVSRTRVPAQLTPAAEMMPFSRQELGAVRDEIAVLNPALADAVWLAGWTGLRWSELREVRVADFVEVPVPRLVIRRAQPEGIGTKRPKSGRTRHVPLVDAVLPLVKSMTAGKGPNDLLVTTENGARLYATAFKNSTHWAETGRGRRLHDLRHTAACLWLEAGVSPTTVQAWMGHADLKTTQRYLHYLGTSADETGLSRLNQWGRAGGARPAGEDQ</sequence>
<reference evidence="5" key="1">
    <citation type="submission" date="2019-09" db="EMBL/GenBank/DDBJ databases">
        <authorList>
            <person name="Li J."/>
        </authorList>
    </citation>
    <scope>NUCLEOTIDE SEQUENCE [LARGE SCALE GENOMIC DNA]</scope>
    <source>
        <strain evidence="5">JCM 14732</strain>
    </source>
</reference>
<dbReference type="Pfam" id="PF26003">
    <property type="entry name" value="Integrase_N_phage"/>
    <property type="match status" value="1"/>
</dbReference>
<dbReference type="Proteomes" id="UP000380867">
    <property type="component" value="Unassembled WGS sequence"/>
</dbReference>
<dbReference type="GO" id="GO:0006310">
    <property type="term" value="P:DNA recombination"/>
    <property type="evidence" value="ECO:0007669"/>
    <property type="project" value="UniProtKB-KW"/>
</dbReference>
<dbReference type="InterPro" id="IPR050090">
    <property type="entry name" value="Tyrosine_recombinase_XerCD"/>
</dbReference>
<dbReference type="EMBL" id="SDPQ02000003">
    <property type="protein sequence ID" value="KAA1396118.1"/>
    <property type="molecule type" value="Genomic_DNA"/>
</dbReference>
<dbReference type="PANTHER" id="PTHR30349">
    <property type="entry name" value="PHAGE INTEGRASE-RELATED"/>
    <property type="match status" value="1"/>
</dbReference>
<dbReference type="InterPro" id="IPR002104">
    <property type="entry name" value="Integrase_catalytic"/>
</dbReference>
<dbReference type="AlphaFoldDB" id="A0A5M4FCJ2"/>
<protein>
    <submittedName>
        <fullName evidence="5">Tyrosine-type recombinase/integrase</fullName>
    </submittedName>
</protein>
<dbReference type="InterPro" id="IPR011010">
    <property type="entry name" value="DNA_brk_join_enz"/>
</dbReference>
<dbReference type="GO" id="GO:0003677">
    <property type="term" value="F:DNA binding"/>
    <property type="evidence" value="ECO:0007669"/>
    <property type="project" value="UniProtKB-KW"/>
</dbReference>
<gene>
    <name evidence="5" type="ORF">ESP70_018540</name>
</gene>
<proteinExistence type="inferred from homology"/>
<dbReference type="Pfam" id="PF00589">
    <property type="entry name" value="Phage_integrase"/>
    <property type="match status" value="1"/>
</dbReference>
<dbReference type="InterPro" id="IPR010998">
    <property type="entry name" value="Integrase_recombinase_N"/>
</dbReference>
<keyword evidence="3" id="KW-0233">DNA recombination</keyword>
<dbReference type="RefSeq" id="WP_149690761.1">
    <property type="nucleotide sequence ID" value="NZ_SDPQ02000003.1"/>
</dbReference>
<comment type="similarity">
    <text evidence="1">Belongs to the 'phage' integrase family.</text>
</comment>
<dbReference type="PANTHER" id="PTHR30349:SF64">
    <property type="entry name" value="PROPHAGE INTEGRASE INTD-RELATED"/>
    <property type="match status" value="1"/>
</dbReference>
<evidence type="ECO:0000256" key="1">
    <source>
        <dbReference type="ARBA" id="ARBA00008857"/>
    </source>
</evidence>
<evidence type="ECO:0000259" key="4">
    <source>
        <dbReference type="PROSITE" id="PS51898"/>
    </source>
</evidence>
<evidence type="ECO:0000313" key="5">
    <source>
        <dbReference type="EMBL" id="KAA1396118.1"/>
    </source>
</evidence>
<evidence type="ECO:0000256" key="2">
    <source>
        <dbReference type="ARBA" id="ARBA00023125"/>
    </source>
</evidence>
<feature type="domain" description="Tyr recombinase" evidence="4">
    <location>
        <begin position="158"/>
        <end position="339"/>
    </location>
</feature>
<dbReference type="Gene3D" id="1.10.443.10">
    <property type="entry name" value="Intergrase catalytic core"/>
    <property type="match status" value="1"/>
</dbReference>
<keyword evidence="2" id="KW-0238">DNA-binding</keyword>
<dbReference type="GO" id="GO:0015074">
    <property type="term" value="P:DNA integration"/>
    <property type="evidence" value="ECO:0007669"/>
    <property type="project" value="InterPro"/>
</dbReference>
<dbReference type="OrthoDB" id="148546at2"/>
<dbReference type="Gene3D" id="1.10.150.130">
    <property type="match status" value="1"/>
</dbReference>
<name>A0A5M4FCJ2_9ACTN</name>
<dbReference type="InterPro" id="IPR013762">
    <property type="entry name" value="Integrase-like_cat_sf"/>
</dbReference>
<dbReference type="SUPFAM" id="SSF56349">
    <property type="entry name" value="DNA breaking-rejoining enzymes"/>
    <property type="match status" value="1"/>
</dbReference>
<organism evidence="5 6">
    <name type="scientific">Aeromicrobium ginsengisoli</name>
    <dbReference type="NCBI Taxonomy" id="363867"/>
    <lineage>
        <taxon>Bacteria</taxon>
        <taxon>Bacillati</taxon>
        <taxon>Actinomycetota</taxon>
        <taxon>Actinomycetes</taxon>
        <taxon>Propionibacteriales</taxon>
        <taxon>Nocardioidaceae</taxon>
        <taxon>Aeromicrobium</taxon>
    </lineage>
</organism>
<dbReference type="InterPro" id="IPR058717">
    <property type="entry name" value="Phage_L5_Integrase_N"/>
</dbReference>
<dbReference type="PROSITE" id="PS51898">
    <property type="entry name" value="TYR_RECOMBINASE"/>
    <property type="match status" value="1"/>
</dbReference>
<evidence type="ECO:0000256" key="3">
    <source>
        <dbReference type="ARBA" id="ARBA00023172"/>
    </source>
</evidence>
<comment type="caution">
    <text evidence="5">The sequence shown here is derived from an EMBL/GenBank/DDBJ whole genome shotgun (WGS) entry which is preliminary data.</text>
</comment>
<keyword evidence="6" id="KW-1185">Reference proteome</keyword>
<evidence type="ECO:0000313" key="6">
    <source>
        <dbReference type="Proteomes" id="UP000380867"/>
    </source>
</evidence>